<keyword evidence="3" id="KW-1003">Cell membrane</keyword>
<proteinExistence type="predicted"/>
<gene>
    <name evidence="8" type="ORF">HNQ47_000097</name>
</gene>
<sequence>MNDTTDFTVGSIPKKMIRFMMPVLGALVLQAMYGAVDLLVVGRFGSTAGLSAVSTGSSILNLVTFVITGLAMGVTVSIGHFLGERHPEKISGLLGATIALFAVIAVVLCVIMVGFARPIAQLMQAPAEALDLTVQYIRICGAGIYFIVAYNVIAAIFRGFGDSQTPMKFVFVACLVNVFGDLFLVAGLHMNVAGAAIATVTAQAISVVIGIIMMKHKNLPFTFQKKMIRFNAETRRILQIGFPLALQELLTQISFLALCAFVNRLGLEASSGYGVACKIVSFIMLVPTSLMQSMSSFVSQNISAGRQDRARQAMHFGIGLGMSIGIVIVALIWLKGDIVSALFTTDQTVIANSWSYLKGFSPEAIVTAVMFSYNGYYNGRDKSLFVMVSGILQTFLVRLPFAYMQSIRPHADLMHIGMAAPLATMFGICLCLGYDLHLKHKE</sequence>
<feature type="transmembrane region" description="Helical" evidence="7">
    <location>
        <begin position="237"/>
        <end position="265"/>
    </location>
</feature>
<feature type="transmembrane region" description="Helical" evidence="7">
    <location>
        <begin position="416"/>
        <end position="436"/>
    </location>
</feature>
<feature type="transmembrane region" description="Helical" evidence="7">
    <location>
        <begin position="271"/>
        <end position="292"/>
    </location>
</feature>
<accession>A0A7W8FU06</accession>
<dbReference type="Proteomes" id="UP000539953">
    <property type="component" value="Unassembled WGS sequence"/>
</dbReference>
<feature type="transmembrane region" description="Helical" evidence="7">
    <location>
        <begin position="62"/>
        <end position="82"/>
    </location>
</feature>
<feature type="transmembrane region" description="Helical" evidence="7">
    <location>
        <begin position="313"/>
        <end position="334"/>
    </location>
</feature>
<dbReference type="NCBIfam" id="TIGR00797">
    <property type="entry name" value="matE"/>
    <property type="match status" value="1"/>
</dbReference>
<dbReference type="GO" id="GO:0015297">
    <property type="term" value="F:antiporter activity"/>
    <property type="evidence" value="ECO:0007669"/>
    <property type="project" value="InterPro"/>
</dbReference>
<dbReference type="GO" id="GO:0005886">
    <property type="term" value="C:plasma membrane"/>
    <property type="evidence" value="ECO:0007669"/>
    <property type="project" value="UniProtKB-SubCell"/>
</dbReference>
<feature type="transmembrane region" description="Helical" evidence="7">
    <location>
        <begin position="94"/>
        <end position="116"/>
    </location>
</feature>
<evidence type="ECO:0000256" key="3">
    <source>
        <dbReference type="ARBA" id="ARBA00022475"/>
    </source>
</evidence>
<dbReference type="InterPro" id="IPR052031">
    <property type="entry name" value="Membrane_Transporter-Flippase"/>
</dbReference>
<feature type="transmembrane region" description="Helical" evidence="7">
    <location>
        <begin position="384"/>
        <end position="404"/>
    </location>
</feature>
<comment type="subcellular location">
    <subcellularLocation>
        <location evidence="1">Cell membrane</location>
        <topology evidence="1">Multi-pass membrane protein</topology>
    </subcellularLocation>
</comment>
<protein>
    <submittedName>
        <fullName evidence="8">Putative MATE family efflux protein</fullName>
    </submittedName>
</protein>
<dbReference type="PANTHER" id="PTHR43549:SF3">
    <property type="entry name" value="MULTIDRUG RESISTANCE PROTEIN YPNP-RELATED"/>
    <property type="match status" value="1"/>
</dbReference>
<dbReference type="Pfam" id="PF01554">
    <property type="entry name" value="MatE"/>
    <property type="match status" value="2"/>
</dbReference>
<feature type="transmembrane region" description="Helical" evidence="7">
    <location>
        <begin position="195"/>
        <end position="216"/>
    </location>
</feature>
<feature type="transmembrane region" description="Helical" evidence="7">
    <location>
        <begin position="354"/>
        <end position="372"/>
    </location>
</feature>
<dbReference type="EMBL" id="JACHHK010000001">
    <property type="protein sequence ID" value="MBB5182094.1"/>
    <property type="molecule type" value="Genomic_DNA"/>
</dbReference>
<feature type="transmembrane region" description="Helical" evidence="7">
    <location>
        <begin position="136"/>
        <end position="157"/>
    </location>
</feature>
<keyword evidence="5 7" id="KW-1133">Transmembrane helix</keyword>
<feature type="transmembrane region" description="Helical" evidence="7">
    <location>
        <begin position="21"/>
        <end position="42"/>
    </location>
</feature>
<feature type="transmembrane region" description="Helical" evidence="7">
    <location>
        <begin position="169"/>
        <end position="189"/>
    </location>
</feature>
<dbReference type="AlphaFoldDB" id="A0A7W8FU06"/>
<evidence type="ECO:0000313" key="9">
    <source>
        <dbReference type="Proteomes" id="UP000539953"/>
    </source>
</evidence>
<comment type="caution">
    <text evidence="8">The sequence shown here is derived from an EMBL/GenBank/DDBJ whole genome shotgun (WGS) entry which is preliminary data.</text>
</comment>
<reference evidence="8 9" key="1">
    <citation type="submission" date="2020-08" db="EMBL/GenBank/DDBJ databases">
        <title>Genomic Encyclopedia of Type Strains, Phase IV (KMG-IV): sequencing the most valuable type-strain genomes for metagenomic binning, comparative biology and taxonomic classification.</title>
        <authorList>
            <person name="Goeker M."/>
        </authorList>
    </citation>
    <scope>NUCLEOTIDE SEQUENCE [LARGE SCALE GENOMIC DNA]</scope>
    <source>
        <strain evidence="8 9">DSM 25799</strain>
    </source>
</reference>
<evidence type="ECO:0000256" key="6">
    <source>
        <dbReference type="ARBA" id="ARBA00023136"/>
    </source>
</evidence>
<dbReference type="CDD" id="cd13138">
    <property type="entry name" value="MATE_yoeA_like"/>
    <property type="match status" value="1"/>
</dbReference>
<dbReference type="RefSeq" id="WP_183326517.1">
    <property type="nucleotide sequence ID" value="NZ_JACHHK010000001.1"/>
</dbReference>
<evidence type="ECO:0000256" key="2">
    <source>
        <dbReference type="ARBA" id="ARBA00022448"/>
    </source>
</evidence>
<keyword evidence="6 7" id="KW-0472">Membrane</keyword>
<evidence type="ECO:0000256" key="5">
    <source>
        <dbReference type="ARBA" id="ARBA00022989"/>
    </source>
</evidence>
<dbReference type="InterPro" id="IPR002528">
    <property type="entry name" value="MATE_fam"/>
</dbReference>
<dbReference type="PANTHER" id="PTHR43549">
    <property type="entry name" value="MULTIDRUG RESISTANCE PROTEIN YPNP-RELATED"/>
    <property type="match status" value="1"/>
</dbReference>
<dbReference type="PIRSF" id="PIRSF006603">
    <property type="entry name" value="DinF"/>
    <property type="match status" value="1"/>
</dbReference>
<dbReference type="InterPro" id="IPR048279">
    <property type="entry name" value="MdtK-like"/>
</dbReference>
<name>A0A7W8FU06_9FIRM</name>
<keyword evidence="9" id="KW-1185">Reference proteome</keyword>
<dbReference type="GO" id="GO:0042910">
    <property type="term" value="F:xenobiotic transmembrane transporter activity"/>
    <property type="evidence" value="ECO:0007669"/>
    <property type="project" value="InterPro"/>
</dbReference>
<organism evidence="8 9">
    <name type="scientific">Catenisphaera adipataccumulans</name>
    <dbReference type="NCBI Taxonomy" id="700500"/>
    <lineage>
        <taxon>Bacteria</taxon>
        <taxon>Bacillati</taxon>
        <taxon>Bacillota</taxon>
        <taxon>Erysipelotrichia</taxon>
        <taxon>Erysipelotrichales</taxon>
        <taxon>Erysipelotrichaceae</taxon>
        <taxon>Catenisphaera</taxon>
    </lineage>
</organism>
<keyword evidence="4 7" id="KW-0812">Transmembrane</keyword>
<evidence type="ECO:0000256" key="7">
    <source>
        <dbReference type="SAM" id="Phobius"/>
    </source>
</evidence>
<keyword evidence="2" id="KW-0813">Transport</keyword>
<evidence type="ECO:0000256" key="4">
    <source>
        <dbReference type="ARBA" id="ARBA00022692"/>
    </source>
</evidence>
<evidence type="ECO:0000256" key="1">
    <source>
        <dbReference type="ARBA" id="ARBA00004651"/>
    </source>
</evidence>
<evidence type="ECO:0000313" key="8">
    <source>
        <dbReference type="EMBL" id="MBB5182094.1"/>
    </source>
</evidence>